<feature type="transmembrane region" description="Helical" evidence="9">
    <location>
        <begin position="104"/>
        <end position="123"/>
    </location>
</feature>
<keyword evidence="3 8" id="KW-0813">Transport</keyword>
<dbReference type="InterPro" id="IPR026033">
    <property type="entry name" value="Azg-like_bact_archaea"/>
</dbReference>
<keyword evidence="4 8" id="KW-1003">Cell membrane</keyword>
<organism evidence="10">
    <name type="scientific">Salmonella enterica subsp. enterica serovar Havana</name>
    <dbReference type="NCBI Taxonomy" id="179997"/>
    <lineage>
        <taxon>Bacteria</taxon>
        <taxon>Pseudomonadati</taxon>
        <taxon>Pseudomonadota</taxon>
        <taxon>Gammaproteobacteria</taxon>
        <taxon>Enterobacterales</taxon>
        <taxon>Enterobacteriaceae</taxon>
        <taxon>Salmonella</taxon>
    </lineage>
</organism>
<feature type="transmembrane region" description="Helical" evidence="9">
    <location>
        <begin position="371"/>
        <end position="391"/>
    </location>
</feature>
<feature type="transmembrane region" description="Helical" evidence="9">
    <location>
        <begin position="398"/>
        <end position="418"/>
    </location>
</feature>
<name>A0A3V3CLN3_SALET</name>
<gene>
    <name evidence="10" type="ORF">AH903_22505</name>
</gene>
<feature type="transmembrane region" description="Helical" evidence="9">
    <location>
        <begin position="248"/>
        <end position="268"/>
    </location>
</feature>
<sequence length="487" mass="51660">MRGRNRCRTNKLSEKNYHTTAPGVAFWYRITANFPSFLRKLIMSQQHTTQASGQGMLERVFKLREHGTTARTEVIAGFTTFLTMVYIVFVNPQILGVAGMDTSAVFVTTCLIAAFGSILMGLFANLPVALAPAMGLNAFFAFVVVQAMGLPWQVGMGAIFWGAVGLLLLTIFRVRYWMIANIPVSLRVGITSGIGLFIGMMGLKNAGVIVANPETLVSIGNLTSHSVLLGVLGFFIIAILASRNIHAAVLVSIIVTTLLGWMMGDVHYNGIVSAPPSVTSVVGHVDLAGSFNLGLAGVIFSFMLVNLFDSSGTLIGVTDKAGLADAKGKFPRMKQALFVDSISSVTGAFVGTSSVTAYIESSSGVSVGGRTGLTAVVVGILFLLVIFLSPLAGMVPPYAAAGALIYVGVLMTSSLARVNWQDLTESVPAFITAVMMPFSFSITEGIALGFISYCVMKIGTGRLRDLSPCVVIVALLFVLKIVFIDGH</sequence>
<evidence type="ECO:0000313" key="10">
    <source>
        <dbReference type="EMBL" id="EBX7852544.1"/>
    </source>
</evidence>
<feature type="transmembrane region" description="Helical" evidence="9">
    <location>
        <begin position="74"/>
        <end position="98"/>
    </location>
</feature>
<dbReference type="PANTHER" id="PTHR43337">
    <property type="entry name" value="XANTHINE/URACIL PERMEASE C887.17-RELATED"/>
    <property type="match status" value="1"/>
</dbReference>
<feature type="transmembrane region" description="Helical" evidence="9">
    <location>
        <begin position="154"/>
        <end position="172"/>
    </location>
</feature>
<evidence type="ECO:0000256" key="7">
    <source>
        <dbReference type="ARBA" id="ARBA00023136"/>
    </source>
</evidence>
<keyword evidence="5 8" id="KW-0812">Transmembrane</keyword>
<dbReference type="PANTHER" id="PTHR43337:SF1">
    <property type="entry name" value="XANTHINE_URACIL PERMEASE C887.17-RELATED"/>
    <property type="match status" value="1"/>
</dbReference>
<dbReference type="Pfam" id="PF00860">
    <property type="entry name" value="Xan_ur_permease"/>
    <property type="match status" value="1"/>
</dbReference>
<dbReference type="GO" id="GO:0005886">
    <property type="term" value="C:plasma membrane"/>
    <property type="evidence" value="ECO:0007669"/>
    <property type="project" value="UniProtKB-SubCell"/>
</dbReference>
<dbReference type="InterPro" id="IPR006043">
    <property type="entry name" value="NCS2"/>
</dbReference>
<comment type="subcellular location">
    <subcellularLocation>
        <location evidence="1 8">Cell membrane</location>
        <topology evidence="1 8">Multi-pass membrane protein</topology>
    </subcellularLocation>
</comment>
<dbReference type="GO" id="GO:0015207">
    <property type="term" value="F:adenine transmembrane transporter activity"/>
    <property type="evidence" value="ECO:0007669"/>
    <property type="project" value="TreeGrafter"/>
</dbReference>
<keyword evidence="7 8" id="KW-0472">Membrane</keyword>
<feature type="transmembrane region" description="Helical" evidence="9">
    <location>
        <begin position="430"/>
        <end position="454"/>
    </location>
</feature>
<feature type="transmembrane region" description="Helical" evidence="9">
    <location>
        <begin position="184"/>
        <end position="203"/>
    </location>
</feature>
<evidence type="ECO:0000256" key="8">
    <source>
        <dbReference type="PIRNR" id="PIRNR005353"/>
    </source>
</evidence>
<evidence type="ECO:0000256" key="1">
    <source>
        <dbReference type="ARBA" id="ARBA00004651"/>
    </source>
</evidence>
<dbReference type="PIRSF" id="PIRSF005353">
    <property type="entry name" value="PbuG"/>
    <property type="match status" value="1"/>
</dbReference>
<dbReference type="AlphaFoldDB" id="A0A3V3CLN3"/>
<feature type="transmembrane region" description="Helical" evidence="9">
    <location>
        <begin position="223"/>
        <end position="241"/>
    </location>
</feature>
<comment type="caution">
    <text evidence="10">The sequence shown here is derived from an EMBL/GenBank/DDBJ whole genome shotgun (WGS) entry which is preliminary data.</text>
</comment>
<comment type="similarity">
    <text evidence="2 8">Belongs to the nucleobase:cation symporter-2 (NCS2) (TC 2.A.40) family. Azg-like subfamily.</text>
</comment>
<evidence type="ECO:0000256" key="4">
    <source>
        <dbReference type="ARBA" id="ARBA00022475"/>
    </source>
</evidence>
<feature type="transmembrane region" description="Helical" evidence="9">
    <location>
        <begin position="130"/>
        <end position="148"/>
    </location>
</feature>
<feature type="transmembrane region" description="Helical" evidence="9">
    <location>
        <begin position="288"/>
        <end position="308"/>
    </location>
</feature>
<dbReference type="InterPro" id="IPR045018">
    <property type="entry name" value="Azg-like"/>
</dbReference>
<proteinExistence type="inferred from homology"/>
<accession>A0A3V3CLN3</accession>
<reference evidence="10" key="1">
    <citation type="submission" date="2018-07" db="EMBL/GenBank/DDBJ databases">
        <authorList>
            <consortium name="GenomeTrakr network: Whole genome sequencing for foodborne pathogen traceback"/>
        </authorList>
    </citation>
    <scope>NUCLEOTIDE SEQUENCE</scope>
    <source>
        <strain evidence="10">FDA00002801</strain>
    </source>
</reference>
<evidence type="ECO:0000256" key="9">
    <source>
        <dbReference type="SAM" id="Phobius"/>
    </source>
</evidence>
<evidence type="ECO:0000256" key="2">
    <source>
        <dbReference type="ARBA" id="ARBA00005697"/>
    </source>
</evidence>
<feature type="transmembrane region" description="Helical" evidence="9">
    <location>
        <begin position="337"/>
        <end position="359"/>
    </location>
</feature>
<evidence type="ECO:0000256" key="3">
    <source>
        <dbReference type="ARBA" id="ARBA00022448"/>
    </source>
</evidence>
<evidence type="ECO:0000256" key="5">
    <source>
        <dbReference type="ARBA" id="ARBA00022692"/>
    </source>
</evidence>
<dbReference type="EMBL" id="AAHMGB010000016">
    <property type="protein sequence ID" value="EBX7852544.1"/>
    <property type="molecule type" value="Genomic_DNA"/>
</dbReference>
<protein>
    <submittedName>
        <fullName evidence="10">NCS2 family permease</fullName>
    </submittedName>
</protein>
<feature type="transmembrane region" description="Helical" evidence="9">
    <location>
        <begin position="466"/>
        <end position="484"/>
    </location>
</feature>
<evidence type="ECO:0000256" key="6">
    <source>
        <dbReference type="ARBA" id="ARBA00022989"/>
    </source>
</evidence>
<keyword evidence="6 8" id="KW-1133">Transmembrane helix</keyword>